<dbReference type="GO" id="GO:0032934">
    <property type="term" value="F:sterol binding"/>
    <property type="evidence" value="ECO:0007669"/>
    <property type="project" value="EnsemblFungi"/>
</dbReference>
<evidence type="ECO:0000256" key="3">
    <source>
        <dbReference type="ARBA" id="ARBA00011245"/>
    </source>
</evidence>
<keyword evidence="6 8" id="KW-0732">Signal</keyword>
<keyword evidence="7" id="KW-0445">Lipid transport</keyword>
<dbReference type="GO" id="GO:0031210">
    <property type="term" value="F:phosphatidylcholine binding"/>
    <property type="evidence" value="ECO:0007669"/>
    <property type="project" value="EnsemblFungi"/>
</dbReference>
<dbReference type="Gene3D" id="2.60.40.770">
    <property type="match status" value="1"/>
</dbReference>
<dbReference type="GO" id="GO:0035091">
    <property type="term" value="F:phosphatidylinositol binding"/>
    <property type="evidence" value="ECO:0007669"/>
    <property type="project" value="EnsemblFungi"/>
</dbReference>
<organism evidence="10 11">
    <name type="scientific">Pachysolen tannophilus NRRL Y-2460</name>
    <dbReference type="NCBI Taxonomy" id="669874"/>
    <lineage>
        <taxon>Eukaryota</taxon>
        <taxon>Fungi</taxon>
        <taxon>Dikarya</taxon>
        <taxon>Ascomycota</taxon>
        <taxon>Saccharomycotina</taxon>
        <taxon>Pichiomycetes</taxon>
        <taxon>Pachysolenaceae</taxon>
        <taxon>Pachysolen</taxon>
    </lineage>
</organism>
<dbReference type="PANTHER" id="PTHR11306">
    <property type="entry name" value="NIEMANN PICK TYPE C2 PROTEIN NPC2-RELATED"/>
    <property type="match status" value="1"/>
</dbReference>
<accession>A0A1E4U2J8</accession>
<dbReference type="SMART" id="SM00737">
    <property type="entry name" value="ML"/>
    <property type="match status" value="1"/>
</dbReference>
<dbReference type="Pfam" id="PF02221">
    <property type="entry name" value="E1_DerP2_DerF2"/>
    <property type="match status" value="1"/>
</dbReference>
<dbReference type="PANTHER" id="PTHR11306:SF0">
    <property type="entry name" value="PHOSPHATIDYLGLYCEROL_PHOSPHATIDYLINOSITOL TRANSFER PROTEIN"/>
    <property type="match status" value="1"/>
</dbReference>
<dbReference type="InterPro" id="IPR003172">
    <property type="entry name" value="ML_dom"/>
</dbReference>
<dbReference type="InterPro" id="IPR039670">
    <property type="entry name" value="NPC2-like"/>
</dbReference>
<protein>
    <recommendedName>
        <fullName evidence="4">Phosphatidylglycerol/phosphatidylinositol transfer protein</fullName>
    </recommendedName>
</protein>
<evidence type="ECO:0000256" key="7">
    <source>
        <dbReference type="ARBA" id="ARBA00023055"/>
    </source>
</evidence>
<evidence type="ECO:0000256" key="8">
    <source>
        <dbReference type="SAM" id="SignalP"/>
    </source>
</evidence>
<dbReference type="OrthoDB" id="6409159at2759"/>
<evidence type="ECO:0000313" key="10">
    <source>
        <dbReference type="EMBL" id="ODV98224.1"/>
    </source>
</evidence>
<evidence type="ECO:0000313" key="11">
    <source>
        <dbReference type="Proteomes" id="UP000094236"/>
    </source>
</evidence>
<feature type="signal peptide" evidence="8">
    <location>
        <begin position="1"/>
        <end position="20"/>
    </location>
</feature>
<dbReference type="STRING" id="669874.A0A1E4U2J8"/>
<dbReference type="EMBL" id="KV454011">
    <property type="protein sequence ID" value="ODV98224.1"/>
    <property type="molecule type" value="Genomic_DNA"/>
</dbReference>
<comment type="similarity">
    <text evidence="2">Belongs to the NPC2 family.</text>
</comment>
<dbReference type="GO" id="GO:0001786">
    <property type="term" value="F:phosphatidylserine binding"/>
    <property type="evidence" value="ECO:0007669"/>
    <property type="project" value="EnsemblFungi"/>
</dbReference>
<reference evidence="11" key="1">
    <citation type="submission" date="2016-05" db="EMBL/GenBank/DDBJ databases">
        <title>Comparative genomics of biotechnologically important yeasts.</title>
        <authorList>
            <consortium name="DOE Joint Genome Institute"/>
            <person name="Riley R."/>
            <person name="Haridas S."/>
            <person name="Wolfe K.H."/>
            <person name="Lopes M.R."/>
            <person name="Hittinger C.T."/>
            <person name="Goker M."/>
            <person name="Salamov A."/>
            <person name="Wisecaver J."/>
            <person name="Long T.M."/>
            <person name="Aerts A.L."/>
            <person name="Barry K."/>
            <person name="Choi C."/>
            <person name="Clum A."/>
            <person name="Coughlan A.Y."/>
            <person name="Deshpande S."/>
            <person name="Douglass A.P."/>
            <person name="Hanson S.J."/>
            <person name="Klenk H.-P."/>
            <person name="Labutti K."/>
            <person name="Lapidus A."/>
            <person name="Lindquist E."/>
            <person name="Lipzen A."/>
            <person name="Meier-Kolthoff J.P."/>
            <person name="Ohm R.A."/>
            <person name="Otillar R.P."/>
            <person name="Pangilinan J."/>
            <person name="Peng Y."/>
            <person name="Rokas A."/>
            <person name="Rosa C.A."/>
            <person name="Scheuner C."/>
            <person name="Sibirny A.A."/>
            <person name="Slot J.C."/>
            <person name="Stielow J.B."/>
            <person name="Sun H."/>
            <person name="Kurtzman C.P."/>
            <person name="Blackwell M."/>
            <person name="Grigoriev I.V."/>
            <person name="Jeffries T.W."/>
        </authorList>
    </citation>
    <scope>NUCLEOTIDE SEQUENCE [LARGE SCALE GENOMIC DNA]</scope>
    <source>
        <strain evidence="11">NRRL Y-2460</strain>
    </source>
</reference>
<evidence type="ECO:0000256" key="4">
    <source>
        <dbReference type="ARBA" id="ARBA00016056"/>
    </source>
</evidence>
<dbReference type="Proteomes" id="UP000094236">
    <property type="component" value="Unassembled WGS sequence"/>
</dbReference>
<keyword evidence="5" id="KW-0813">Transport</keyword>
<proteinExistence type="inferred from homology"/>
<comment type="subunit">
    <text evidence="3">Monomer.</text>
</comment>
<sequence length="181" mass="19922">MAEVNRYCLLFLLFVSTIVALPFNVISPFLKEVAAALPGEKPVPGDSPVSICDSDQAQILSLTSLVISPNPPVRNANLTISALGVLDKTIEDGAYVEVDVRYGYIKLLHQIFDICEEIQQVNMTCPIEKGEHDITKEVEIPNEVPPGKYVVYARAYTKDDEFIACITGTVEFPIQNGIFGF</sequence>
<dbReference type="AlphaFoldDB" id="A0A1E4U2J8"/>
<keyword evidence="11" id="KW-1185">Reference proteome</keyword>
<evidence type="ECO:0000256" key="2">
    <source>
        <dbReference type="ARBA" id="ARBA00006370"/>
    </source>
</evidence>
<dbReference type="InterPro" id="IPR033917">
    <property type="entry name" value="ML_PG-PI_TP"/>
</dbReference>
<dbReference type="GO" id="GO:0000328">
    <property type="term" value="C:fungal-type vacuole lumen"/>
    <property type="evidence" value="ECO:0007669"/>
    <property type="project" value="EnsemblFungi"/>
</dbReference>
<comment type="function">
    <text evidence="1">Catalyzes the intermembrane transfer of phosphatidylglycerol and phosphatidylinositol.</text>
</comment>
<evidence type="ECO:0000256" key="1">
    <source>
        <dbReference type="ARBA" id="ARBA00002053"/>
    </source>
</evidence>
<gene>
    <name evidence="10" type="ORF">PACTADRAFT_36815</name>
</gene>
<name>A0A1E4U2J8_PACTA</name>
<evidence type="ECO:0000256" key="6">
    <source>
        <dbReference type="ARBA" id="ARBA00022729"/>
    </source>
</evidence>
<dbReference type="CDD" id="cd00917">
    <property type="entry name" value="PG-PI_TP"/>
    <property type="match status" value="1"/>
</dbReference>
<evidence type="ECO:0000259" key="9">
    <source>
        <dbReference type="SMART" id="SM00737"/>
    </source>
</evidence>
<feature type="chain" id="PRO_5009163503" description="Phosphatidylglycerol/phosphatidylinositol transfer protein" evidence="8">
    <location>
        <begin position="21"/>
        <end position="181"/>
    </location>
</feature>
<dbReference type="SUPFAM" id="SSF81296">
    <property type="entry name" value="E set domains"/>
    <property type="match status" value="1"/>
</dbReference>
<feature type="domain" description="MD-2-related lipid-recognition" evidence="9">
    <location>
        <begin position="49"/>
        <end position="170"/>
    </location>
</feature>
<evidence type="ECO:0000256" key="5">
    <source>
        <dbReference type="ARBA" id="ARBA00022448"/>
    </source>
</evidence>
<dbReference type="InterPro" id="IPR014756">
    <property type="entry name" value="Ig_E-set"/>
</dbReference>
<dbReference type="SMR" id="A0A1E4U2J8"/>
<dbReference type="GO" id="GO:0032366">
    <property type="term" value="P:intracellular sterol transport"/>
    <property type="evidence" value="ECO:0007669"/>
    <property type="project" value="EnsemblFungi"/>
</dbReference>